<dbReference type="OrthoDB" id="9775789at2"/>
<sequence>MILFQTMQSVILWSVAATILLVWIGSGRNPLYAVQSFIKTLFQSKRFTISFIMLVLILLVNKYELQFEEWLNAGFDLTPFIHQLEGQFVYHFQNVFETPVLTSILSVFYLVVFQALIVSSLMIYVSTDQKGLATATCYAIMLNYLIALPFYLFVQVNEVWSYAPASVEFLMLHAFPTFEEQYRGFSGIDNCFPSLHTSISVTVAMLAFKSNTKIWKIITGISAFCIVFSIFYFGIHWLSDMIAGVALAAFASWAGMKLAKMDSRDQVSIRPYQAKG</sequence>
<dbReference type="EMBL" id="FXAZ01000001">
    <property type="protein sequence ID" value="SMG08414.1"/>
    <property type="molecule type" value="Genomic_DNA"/>
</dbReference>
<feature type="transmembrane region" description="Helical" evidence="1">
    <location>
        <begin position="100"/>
        <end position="125"/>
    </location>
</feature>
<protein>
    <submittedName>
        <fullName evidence="3">PAP2 superfamily protein</fullName>
    </submittedName>
</protein>
<dbReference type="Pfam" id="PF14378">
    <property type="entry name" value="PAP2_3"/>
    <property type="match status" value="1"/>
</dbReference>
<evidence type="ECO:0000256" key="1">
    <source>
        <dbReference type="SAM" id="Phobius"/>
    </source>
</evidence>
<dbReference type="AlphaFoldDB" id="A0A1X7I2J0"/>
<gene>
    <name evidence="3" type="ORF">SAMN06295960_0067</name>
</gene>
<keyword evidence="1" id="KW-0812">Transmembrane</keyword>
<proteinExistence type="predicted"/>
<dbReference type="RefSeq" id="WP_085492391.1">
    <property type="nucleotide sequence ID" value="NZ_FXAZ01000001.1"/>
</dbReference>
<dbReference type="GO" id="GO:0016020">
    <property type="term" value="C:membrane"/>
    <property type="evidence" value="ECO:0007669"/>
    <property type="project" value="UniProtKB-SubCell"/>
</dbReference>
<feature type="transmembrane region" description="Helical" evidence="1">
    <location>
        <begin position="132"/>
        <end position="153"/>
    </location>
</feature>
<dbReference type="InterPro" id="IPR036938">
    <property type="entry name" value="PAP2/HPO_sf"/>
</dbReference>
<feature type="transmembrane region" description="Helical" evidence="1">
    <location>
        <begin position="241"/>
        <end position="259"/>
    </location>
</feature>
<name>A0A1X7I2J0_9BACL</name>
<dbReference type="InterPro" id="IPR026841">
    <property type="entry name" value="Aur1/Ipt1"/>
</dbReference>
<keyword evidence="4" id="KW-1185">Reference proteome</keyword>
<dbReference type="Proteomes" id="UP000193834">
    <property type="component" value="Unassembled WGS sequence"/>
</dbReference>
<keyword evidence="1" id="KW-0472">Membrane</keyword>
<reference evidence="3 4" key="1">
    <citation type="submission" date="2017-04" db="EMBL/GenBank/DDBJ databases">
        <authorList>
            <person name="Afonso C.L."/>
            <person name="Miller P.J."/>
            <person name="Scott M.A."/>
            <person name="Spackman E."/>
            <person name="Goraichik I."/>
            <person name="Dimitrov K.M."/>
            <person name="Suarez D.L."/>
            <person name="Swayne D.E."/>
        </authorList>
    </citation>
    <scope>NUCLEOTIDE SEQUENCE [LARGE SCALE GENOMIC DNA]</scope>
    <source>
        <strain evidence="3 4">11</strain>
    </source>
</reference>
<accession>A0A1X7I2J0</accession>
<organism evidence="3 4">
    <name type="scientific">Paenibacillus aquistagni</name>
    <dbReference type="NCBI Taxonomy" id="1852522"/>
    <lineage>
        <taxon>Bacteria</taxon>
        <taxon>Bacillati</taxon>
        <taxon>Bacillota</taxon>
        <taxon>Bacilli</taxon>
        <taxon>Bacillales</taxon>
        <taxon>Paenibacillaceae</taxon>
        <taxon>Paenibacillus</taxon>
    </lineage>
</organism>
<dbReference type="Gene3D" id="1.20.144.10">
    <property type="entry name" value="Phosphatidic acid phosphatase type 2/haloperoxidase"/>
    <property type="match status" value="1"/>
</dbReference>
<keyword evidence="1" id="KW-1133">Transmembrane helix</keyword>
<feature type="domain" description="Inositolphosphotransferase Aur1/Ipt1" evidence="2">
    <location>
        <begin position="91"/>
        <end position="253"/>
    </location>
</feature>
<evidence type="ECO:0000313" key="3">
    <source>
        <dbReference type="EMBL" id="SMG08414.1"/>
    </source>
</evidence>
<evidence type="ECO:0000313" key="4">
    <source>
        <dbReference type="Proteomes" id="UP000193834"/>
    </source>
</evidence>
<feature type="transmembrane region" description="Helical" evidence="1">
    <location>
        <begin position="6"/>
        <end position="26"/>
    </location>
</feature>
<dbReference type="STRING" id="1852522.SAMN06295960_0067"/>
<evidence type="ECO:0000259" key="2">
    <source>
        <dbReference type="Pfam" id="PF14378"/>
    </source>
</evidence>
<feature type="transmembrane region" description="Helical" evidence="1">
    <location>
        <begin position="214"/>
        <end position="235"/>
    </location>
</feature>
<dbReference type="SUPFAM" id="SSF48317">
    <property type="entry name" value="Acid phosphatase/Vanadium-dependent haloperoxidase"/>
    <property type="match status" value="1"/>
</dbReference>